<sequence length="112" mass="12418">MPKTRWTKNKKRKIAQEEQDSKPAESSQPADLPVVGDGDGEDEVKRSNKEDEEIDLETVGDDEEGDKEDVGSDEGEEENEPDLDGEEVDSDVSLGEIDSGDIFFWVCNTSII</sequence>
<evidence type="ECO:0000313" key="3">
    <source>
        <dbReference type="RefSeq" id="XP_019082585.1"/>
    </source>
</evidence>
<dbReference type="GeneID" id="104700822"/>
<evidence type="ECO:0000256" key="1">
    <source>
        <dbReference type="SAM" id="MobiDB-lite"/>
    </source>
</evidence>
<gene>
    <name evidence="3" type="primary">LOC104700822</name>
</gene>
<name>A0ABM1Q747_CAMSA</name>
<feature type="compositionally biased region" description="Basic and acidic residues" evidence="1">
    <location>
        <begin position="14"/>
        <end position="23"/>
    </location>
</feature>
<dbReference type="RefSeq" id="XP_019082585.1">
    <property type="nucleotide sequence ID" value="XM_019227040.1"/>
</dbReference>
<keyword evidence="2" id="KW-1185">Reference proteome</keyword>
<reference evidence="2" key="1">
    <citation type="journal article" date="2014" name="Nat. Commun.">
        <title>The emerging biofuel crop Camelina sativa retains a highly undifferentiated hexaploid genome structure.</title>
        <authorList>
            <person name="Kagale S."/>
            <person name="Koh C."/>
            <person name="Nixon J."/>
            <person name="Bollina V."/>
            <person name="Clarke W.E."/>
            <person name="Tuteja R."/>
            <person name="Spillane C."/>
            <person name="Robinson S.J."/>
            <person name="Links M.G."/>
            <person name="Clarke C."/>
            <person name="Higgins E.E."/>
            <person name="Huebert T."/>
            <person name="Sharpe A.G."/>
            <person name="Parkin I.A."/>
        </authorList>
    </citation>
    <scope>NUCLEOTIDE SEQUENCE [LARGE SCALE GENOMIC DNA]</scope>
    <source>
        <strain evidence="2">cv. DH55</strain>
    </source>
</reference>
<protein>
    <submittedName>
        <fullName evidence="3">Prothymosin alpha-B-like</fullName>
    </submittedName>
</protein>
<organism evidence="2 3">
    <name type="scientific">Camelina sativa</name>
    <name type="common">False flax</name>
    <name type="synonym">Myagrum sativum</name>
    <dbReference type="NCBI Taxonomy" id="90675"/>
    <lineage>
        <taxon>Eukaryota</taxon>
        <taxon>Viridiplantae</taxon>
        <taxon>Streptophyta</taxon>
        <taxon>Embryophyta</taxon>
        <taxon>Tracheophyta</taxon>
        <taxon>Spermatophyta</taxon>
        <taxon>Magnoliopsida</taxon>
        <taxon>eudicotyledons</taxon>
        <taxon>Gunneridae</taxon>
        <taxon>Pentapetalae</taxon>
        <taxon>rosids</taxon>
        <taxon>malvids</taxon>
        <taxon>Brassicales</taxon>
        <taxon>Brassicaceae</taxon>
        <taxon>Camelineae</taxon>
        <taxon>Camelina</taxon>
    </lineage>
</organism>
<evidence type="ECO:0000313" key="2">
    <source>
        <dbReference type="Proteomes" id="UP000694864"/>
    </source>
</evidence>
<feature type="compositionally biased region" description="Acidic residues" evidence="1">
    <location>
        <begin position="50"/>
        <end position="89"/>
    </location>
</feature>
<feature type="region of interest" description="Disordered" evidence="1">
    <location>
        <begin position="1"/>
        <end position="89"/>
    </location>
</feature>
<proteinExistence type="predicted"/>
<dbReference type="Proteomes" id="UP000694864">
    <property type="component" value="Chromosome 7"/>
</dbReference>
<feature type="compositionally biased region" description="Basic residues" evidence="1">
    <location>
        <begin position="1"/>
        <end position="13"/>
    </location>
</feature>
<accession>A0ABM1Q747</accession>
<reference evidence="3" key="2">
    <citation type="submission" date="2025-08" db="UniProtKB">
        <authorList>
            <consortium name="RefSeq"/>
        </authorList>
    </citation>
    <scope>IDENTIFICATION</scope>
    <source>
        <tissue evidence="3">Leaf</tissue>
    </source>
</reference>